<dbReference type="InterPro" id="IPR043129">
    <property type="entry name" value="ATPase_NBD"/>
</dbReference>
<dbReference type="SUPFAM" id="SSF53067">
    <property type="entry name" value="Actin-like ATPase domain"/>
    <property type="match status" value="1"/>
</dbReference>
<keyword evidence="3" id="KW-1185">Reference proteome</keyword>
<evidence type="ECO:0000313" key="3">
    <source>
        <dbReference type="Proteomes" id="UP000198619"/>
    </source>
</evidence>
<dbReference type="PANTHER" id="PTHR18964:SF165">
    <property type="entry name" value="BETA-GLUCOSIDE KINASE"/>
    <property type="match status" value="1"/>
</dbReference>
<comment type="similarity">
    <text evidence="1">Belongs to the ROK (NagC/XylR) family.</text>
</comment>
<dbReference type="Gene3D" id="3.30.420.40">
    <property type="match status" value="2"/>
</dbReference>
<dbReference type="STRING" id="84698.SAMN04488528_101163"/>
<dbReference type="AlphaFoldDB" id="A0A1I0Y650"/>
<sequence length="298" mass="33446">MNKYLCFDIGGTKVKYGVLLEDGQAVLLNSYNTETKDKERFFMSIIDLIEEHKIKNNISGVSLCIPGIVNAYKGQVSLCYALRFLEGMSIKEFLENKCKLRIEIENDANCVALAEKFTGNGKECSDFVCMIIGTGIGGGIFANGSMIRGSRFMGGEFGFMITEGMNMHNEGMEIISDGGSTKGLINMYKKLKNIDSKVNIEGEIIFNEGNNDVEVKKIIDIWYRRIAYGIFNLAGTLNPEKILIGGGVSAREDFIENIEFHLKKIKWWEDIKVKIEPCYHKNNSGTIGSLYNFLTIRK</sequence>
<protein>
    <submittedName>
        <fullName evidence="2">Sugar kinase of the NBD/HSP70 family, may contain an N-terminal HTH domain</fullName>
    </submittedName>
</protein>
<reference evidence="2 3" key="1">
    <citation type="submission" date="2016-10" db="EMBL/GenBank/DDBJ databases">
        <authorList>
            <person name="de Groot N.N."/>
        </authorList>
    </citation>
    <scope>NUCLEOTIDE SEQUENCE [LARGE SCALE GENOMIC DNA]</scope>
    <source>
        <strain evidence="2 3">DSM 12271</strain>
    </source>
</reference>
<accession>A0A1I0Y650</accession>
<organism evidence="2 3">
    <name type="scientific">Clostridium frigidicarnis</name>
    <dbReference type="NCBI Taxonomy" id="84698"/>
    <lineage>
        <taxon>Bacteria</taxon>
        <taxon>Bacillati</taxon>
        <taxon>Bacillota</taxon>
        <taxon>Clostridia</taxon>
        <taxon>Eubacteriales</taxon>
        <taxon>Clostridiaceae</taxon>
        <taxon>Clostridium</taxon>
    </lineage>
</organism>
<gene>
    <name evidence="2" type="ORF">SAMN04488528_101163</name>
</gene>
<dbReference type="Pfam" id="PF00480">
    <property type="entry name" value="ROK"/>
    <property type="match status" value="1"/>
</dbReference>
<dbReference type="PANTHER" id="PTHR18964">
    <property type="entry name" value="ROK (REPRESSOR, ORF, KINASE) FAMILY"/>
    <property type="match status" value="1"/>
</dbReference>
<name>A0A1I0Y650_9CLOT</name>
<evidence type="ECO:0000313" key="2">
    <source>
        <dbReference type="EMBL" id="SFB08761.1"/>
    </source>
</evidence>
<dbReference type="RefSeq" id="WP_090040675.1">
    <property type="nucleotide sequence ID" value="NZ_FOKI01000011.1"/>
</dbReference>
<dbReference type="OrthoDB" id="9795247at2"/>
<dbReference type="InterPro" id="IPR000600">
    <property type="entry name" value="ROK"/>
</dbReference>
<proteinExistence type="inferred from homology"/>
<dbReference type="GO" id="GO:0016301">
    <property type="term" value="F:kinase activity"/>
    <property type="evidence" value="ECO:0007669"/>
    <property type="project" value="UniProtKB-KW"/>
</dbReference>
<evidence type="ECO:0000256" key="1">
    <source>
        <dbReference type="ARBA" id="ARBA00006479"/>
    </source>
</evidence>
<dbReference type="EMBL" id="FOKI01000011">
    <property type="protein sequence ID" value="SFB08761.1"/>
    <property type="molecule type" value="Genomic_DNA"/>
</dbReference>
<dbReference type="Proteomes" id="UP000198619">
    <property type="component" value="Unassembled WGS sequence"/>
</dbReference>
<keyword evidence="2" id="KW-0418">Kinase</keyword>
<keyword evidence="2" id="KW-0808">Transferase</keyword>